<dbReference type="InterPro" id="IPR006059">
    <property type="entry name" value="SBP"/>
</dbReference>
<sequence>MTHRRAYSAALAVLASAAIALSLIGCSSDNSSGSGGTTTLTYFAWDTKPLMQPLMDEFEKENPTIKIDYSFAPPQEQYNATLQKRILSGTAADVYMIDGENRTALIDNHDVTDLTDKPFMKNIQNGGHGNGYDANGHVYGMNVSSWGNGLVINMKLAKEAGMTEPPKTWAELLQLCQKFKDMGVTPVEEALNGNVSPILAALVGAEFAQEGGDPDAAIFSGKSTFAAQWTKPLQTYNELYQHGYATKASVSIDPSEMVNEFANGKVAMIVTGPEQVAPIHAAAPDLKFEYMAVPGPDGGQFYAGSASASYAINPKAKEPDAAAKWLAFLSSAEGAKMYNKQLNAITTTTNFKPTVDPSIQTMADGIRAGHIYWPVIGWKRDQQALSNTLVAEQQQLALGQLSPAQVAAGLDAKLKQLG</sequence>
<evidence type="ECO:0000313" key="3">
    <source>
        <dbReference type="Proteomes" id="UP000613840"/>
    </source>
</evidence>
<dbReference type="Pfam" id="PF01547">
    <property type="entry name" value="SBP_bac_1"/>
    <property type="match status" value="1"/>
</dbReference>
<organism evidence="2 3">
    <name type="scientific">Microlunatus endophyticus</name>
    <dbReference type="NCBI Taxonomy" id="1716077"/>
    <lineage>
        <taxon>Bacteria</taxon>
        <taxon>Bacillati</taxon>
        <taxon>Actinomycetota</taxon>
        <taxon>Actinomycetes</taxon>
        <taxon>Propionibacteriales</taxon>
        <taxon>Propionibacteriaceae</taxon>
        <taxon>Microlunatus</taxon>
    </lineage>
</organism>
<dbReference type="PROSITE" id="PS51257">
    <property type="entry name" value="PROKAR_LIPOPROTEIN"/>
    <property type="match status" value="1"/>
</dbReference>
<dbReference type="PANTHER" id="PTHR43649:SF12">
    <property type="entry name" value="DIACETYLCHITOBIOSE BINDING PROTEIN DASA"/>
    <property type="match status" value="1"/>
</dbReference>
<dbReference type="Gene3D" id="3.40.190.10">
    <property type="entry name" value="Periplasmic binding protein-like II"/>
    <property type="match status" value="2"/>
</dbReference>
<dbReference type="AlphaFoldDB" id="A0A917SDN1"/>
<reference evidence="2" key="2">
    <citation type="submission" date="2020-09" db="EMBL/GenBank/DDBJ databases">
        <authorList>
            <person name="Sun Q."/>
            <person name="Zhou Y."/>
        </authorList>
    </citation>
    <scope>NUCLEOTIDE SEQUENCE</scope>
    <source>
        <strain evidence="2">CGMCC 4.7306</strain>
    </source>
</reference>
<comment type="caution">
    <text evidence="2">The sequence shown here is derived from an EMBL/GenBank/DDBJ whole genome shotgun (WGS) entry which is preliminary data.</text>
</comment>
<name>A0A917SDN1_9ACTN</name>
<dbReference type="PANTHER" id="PTHR43649">
    <property type="entry name" value="ARABINOSE-BINDING PROTEIN-RELATED"/>
    <property type="match status" value="1"/>
</dbReference>
<dbReference type="EMBL" id="BMMZ01000009">
    <property type="protein sequence ID" value="GGL72912.1"/>
    <property type="molecule type" value="Genomic_DNA"/>
</dbReference>
<reference evidence="2" key="1">
    <citation type="journal article" date="2014" name="Int. J. Syst. Evol. Microbiol.">
        <title>Complete genome sequence of Corynebacterium casei LMG S-19264T (=DSM 44701T), isolated from a smear-ripened cheese.</title>
        <authorList>
            <consortium name="US DOE Joint Genome Institute (JGI-PGF)"/>
            <person name="Walter F."/>
            <person name="Albersmeier A."/>
            <person name="Kalinowski J."/>
            <person name="Ruckert C."/>
        </authorList>
    </citation>
    <scope>NUCLEOTIDE SEQUENCE</scope>
    <source>
        <strain evidence="2">CGMCC 4.7306</strain>
    </source>
</reference>
<protein>
    <recommendedName>
        <fullName evidence="4">Carbohydrate ABC transporter substrate-binding protein, CUT1 family</fullName>
    </recommendedName>
</protein>
<evidence type="ECO:0008006" key="4">
    <source>
        <dbReference type="Google" id="ProtNLM"/>
    </source>
</evidence>
<dbReference type="InterPro" id="IPR050490">
    <property type="entry name" value="Bact_solute-bd_prot1"/>
</dbReference>
<keyword evidence="1" id="KW-0732">Signal</keyword>
<proteinExistence type="predicted"/>
<keyword evidence="3" id="KW-1185">Reference proteome</keyword>
<dbReference type="RefSeq" id="WP_268239237.1">
    <property type="nucleotide sequence ID" value="NZ_BMMZ01000009.1"/>
</dbReference>
<dbReference type="SUPFAM" id="SSF53850">
    <property type="entry name" value="Periplasmic binding protein-like II"/>
    <property type="match status" value="1"/>
</dbReference>
<accession>A0A917SDN1</accession>
<dbReference type="Proteomes" id="UP000613840">
    <property type="component" value="Unassembled WGS sequence"/>
</dbReference>
<feature type="chain" id="PRO_5038495424" description="Carbohydrate ABC transporter substrate-binding protein, CUT1 family" evidence="1">
    <location>
        <begin position="21"/>
        <end position="418"/>
    </location>
</feature>
<feature type="signal peptide" evidence="1">
    <location>
        <begin position="1"/>
        <end position="20"/>
    </location>
</feature>
<gene>
    <name evidence="2" type="ORF">GCM10011575_33980</name>
</gene>
<evidence type="ECO:0000256" key="1">
    <source>
        <dbReference type="SAM" id="SignalP"/>
    </source>
</evidence>
<evidence type="ECO:0000313" key="2">
    <source>
        <dbReference type="EMBL" id="GGL72912.1"/>
    </source>
</evidence>